<evidence type="ECO:0000256" key="6">
    <source>
        <dbReference type="PROSITE-ProRule" id="PRU00520"/>
    </source>
</evidence>
<comment type="similarity">
    <text evidence="1 7">Belongs to the acylphosphatase family.</text>
</comment>
<dbReference type="PROSITE" id="PS51160">
    <property type="entry name" value="ACYLPHOSPHATASE_3"/>
    <property type="match status" value="1"/>
</dbReference>
<dbReference type="Pfam" id="PF08443">
    <property type="entry name" value="RimK"/>
    <property type="match status" value="1"/>
</dbReference>
<evidence type="ECO:0000256" key="2">
    <source>
        <dbReference type="ARBA" id="ARBA00012150"/>
    </source>
</evidence>
<dbReference type="GO" id="GO:0005524">
    <property type="term" value="F:ATP binding"/>
    <property type="evidence" value="ECO:0007669"/>
    <property type="project" value="UniProtKB-UniRule"/>
</dbReference>
<evidence type="ECO:0000256" key="4">
    <source>
        <dbReference type="ARBA" id="ARBA00047645"/>
    </source>
</evidence>
<evidence type="ECO:0000256" key="3">
    <source>
        <dbReference type="ARBA" id="ARBA00015991"/>
    </source>
</evidence>
<dbReference type="EMBL" id="CP158367">
    <property type="protein sequence ID" value="XBX73634.1"/>
    <property type="molecule type" value="Genomic_DNA"/>
</dbReference>
<dbReference type="Gene3D" id="3.30.70.100">
    <property type="match status" value="1"/>
</dbReference>
<proteinExistence type="inferred from homology"/>
<dbReference type="Gene3D" id="3.30.470.20">
    <property type="entry name" value="ATP-grasp fold, B domain"/>
    <property type="match status" value="2"/>
</dbReference>
<feature type="active site" evidence="6">
    <location>
        <position position="418"/>
    </location>
</feature>
<dbReference type="PROSITE" id="PS50975">
    <property type="entry name" value="ATP_GRASP"/>
    <property type="match status" value="1"/>
</dbReference>
<dbReference type="SUPFAM" id="SSF54975">
    <property type="entry name" value="Acylphosphatase/BLUF domain-like"/>
    <property type="match status" value="1"/>
</dbReference>
<dbReference type="GO" id="GO:0003998">
    <property type="term" value="F:acylphosphatase activity"/>
    <property type="evidence" value="ECO:0007669"/>
    <property type="project" value="UniProtKB-EC"/>
</dbReference>
<dbReference type="InterPro" id="IPR013651">
    <property type="entry name" value="ATP-grasp_RimK-type"/>
</dbReference>
<dbReference type="Pfam" id="PF00708">
    <property type="entry name" value="Acylphosphatase"/>
    <property type="match status" value="1"/>
</dbReference>
<dbReference type="GO" id="GO:0009432">
    <property type="term" value="P:SOS response"/>
    <property type="evidence" value="ECO:0007669"/>
    <property type="project" value="TreeGrafter"/>
</dbReference>
<gene>
    <name evidence="10" type="ORF">PRVXT_001627</name>
</gene>
<dbReference type="InterPro" id="IPR001792">
    <property type="entry name" value="Acylphosphatase-like_dom"/>
</dbReference>
<dbReference type="EC" id="3.6.1.7" evidence="2 6"/>
<dbReference type="PANTHER" id="PTHR21621">
    <property type="entry name" value="RIBOSOMAL PROTEIN S6 MODIFICATION PROTEIN"/>
    <property type="match status" value="1"/>
</dbReference>
<evidence type="ECO:0000256" key="5">
    <source>
        <dbReference type="PROSITE-ProRule" id="PRU00409"/>
    </source>
</evidence>
<feature type="domain" description="ATP-grasp" evidence="8">
    <location>
        <begin position="90"/>
        <end position="342"/>
    </location>
</feature>
<evidence type="ECO:0000259" key="9">
    <source>
        <dbReference type="PROSITE" id="PS51160"/>
    </source>
</evidence>
<dbReference type="PANTHER" id="PTHR21621:SF0">
    <property type="entry name" value="BETA-CITRYLGLUTAMATE SYNTHASE B-RELATED"/>
    <property type="match status" value="1"/>
</dbReference>
<keyword evidence="6 10" id="KW-0378">Hydrolase</keyword>
<dbReference type="InterPro" id="IPR011761">
    <property type="entry name" value="ATP-grasp"/>
</dbReference>
<dbReference type="PROSITE" id="PS00151">
    <property type="entry name" value="ACYLPHOSPHATASE_2"/>
    <property type="match status" value="1"/>
</dbReference>
<reference evidence="10" key="2">
    <citation type="submission" date="2024-06" db="EMBL/GenBank/DDBJ databases">
        <authorList>
            <person name="Petrova K.O."/>
            <person name="Toshchakov S.V."/>
            <person name="Boltjanskaja Y.V."/>
            <person name="Kevbrin V."/>
        </authorList>
    </citation>
    <scope>NUCLEOTIDE SEQUENCE</scope>
    <source>
        <strain evidence="10">Z-910T</strain>
    </source>
</reference>
<protein>
    <recommendedName>
        <fullName evidence="3 6">acylphosphatase</fullName>
        <ecNumber evidence="2 6">3.6.1.7</ecNumber>
    </recommendedName>
</protein>
<evidence type="ECO:0000256" key="1">
    <source>
        <dbReference type="ARBA" id="ARBA00005614"/>
    </source>
</evidence>
<keyword evidence="5" id="KW-0067">ATP-binding</keyword>
<dbReference type="GO" id="GO:0046872">
    <property type="term" value="F:metal ion binding"/>
    <property type="evidence" value="ECO:0007669"/>
    <property type="project" value="InterPro"/>
</dbReference>
<evidence type="ECO:0000256" key="7">
    <source>
        <dbReference type="RuleBase" id="RU004168"/>
    </source>
</evidence>
<dbReference type="GO" id="GO:0018169">
    <property type="term" value="F:ribosomal S6-glutamic acid ligase activity"/>
    <property type="evidence" value="ECO:0007669"/>
    <property type="project" value="TreeGrafter"/>
</dbReference>
<feature type="active site" evidence="6">
    <location>
        <position position="400"/>
    </location>
</feature>
<feature type="domain" description="Acylphosphatase-like" evidence="9">
    <location>
        <begin position="385"/>
        <end position="472"/>
    </location>
</feature>
<dbReference type="GO" id="GO:0005737">
    <property type="term" value="C:cytoplasm"/>
    <property type="evidence" value="ECO:0007669"/>
    <property type="project" value="TreeGrafter"/>
</dbReference>
<accession>A0AAU7VIA6</accession>
<organism evidence="10">
    <name type="scientific">Proteinivorax tanatarense</name>
    <dbReference type="NCBI Taxonomy" id="1260629"/>
    <lineage>
        <taxon>Bacteria</taxon>
        <taxon>Bacillati</taxon>
        <taxon>Bacillota</taxon>
        <taxon>Clostridia</taxon>
        <taxon>Eubacteriales</taxon>
        <taxon>Proteinivoracaceae</taxon>
        <taxon>Proteinivorax</taxon>
    </lineage>
</organism>
<dbReference type="AlphaFoldDB" id="A0AAU7VIA6"/>
<evidence type="ECO:0000259" key="8">
    <source>
        <dbReference type="PROSITE" id="PS50975"/>
    </source>
</evidence>
<dbReference type="RefSeq" id="WP_350342396.1">
    <property type="nucleotide sequence ID" value="NZ_CP158367.1"/>
</dbReference>
<dbReference type="SUPFAM" id="SSF56059">
    <property type="entry name" value="Glutathione synthetase ATP-binding domain-like"/>
    <property type="match status" value="1"/>
</dbReference>
<comment type="catalytic activity">
    <reaction evidence="4 6">
        <text>an acyl phosphate + H2O = a carboxylate + phosphate + H(+)</text>
        <dbReference type="Rhea" id="RHEA:14965"/>
        <dbReference type="ChEBI" id="CHEBI:15377"/>
        <dbReference type="ChEBI" id="CHEBI:15378"/>
        <dbReference type="ChEBI" id="CHEBI:29067"/>
        <dbReference type="ChEBI" id="CHEBI:43474"/>
        <dbReference type="ChEBI" id="CHEBI:59918"/>
        <dbReference type="EC" id="3.6.1.7"/>
    </reaction>
</comment>
<dbReference type="InterPro" id="IPR036046">
    <property type="entry name" value="Acylphosphatase-like_dom_sf"/>
</dbReference>
<reference evidence="10" key="1">
    <citation type="journal article" date="2013" name="Extremophiles">
        <title>Proteinivorax tanatarense gen. nov., sp. nov., an anaerobic, haloalkaliphilic, proteolytic bacterium isolated from a decaying algal bloom, and proposal of Proteinivoraceae fam. nov.</title>
        <authorList>
            <person name="Kevbrin V."/>
            <person name="Boltyanskaya Y."/>
            <person name="Zhilina T."/>
            <person name="Kolganova T."/>
            <person name="Lavrentjeva E."/>
            <person name="Kuznetsov B."/>
        </authorList>
    </citation>
    <scope>NUCLEOTIDE SEQUENCE</scope>
    <source>
        <strain evidence="10">Z-910T</strain>
    </source>
</reference>
<dbReference type="InterPro" id="IPR017968">
    <property type="entry name" value="Acylphosphatase_CS"/>
</dbReference>
<evidence type="ECO:0000313" key="10">
    <source>
        <dbReference type="EMBL" id="XBX73634.1"/>
    </source>
</evidence>
<name>A0AAU7VIA6_9FIRM</name>
<keyword evidence="5" id="KW-0547">Nucleotide-binding</keyword>
<sequence>MENNERKWLPNLENSIPKEAYGYKLCMYTIALEAWRRGLKVKFYNIYIDGKRRVRYTISNGEKKYEFAVSRGGKVTKEATNICLDKALTKKYLKKGNVCIPMGYKFNKNDSLESILQQLKNTPYPLVVKPVDSSAGRGVFTNITNNEELVEAITTLTDNLKVEDIIVEQYVQGSDYRIYVIGDKVVGAVTRVPAFVCGDGKLTVKQLIAEKNKKRKQNPYTHGRLIKIDRDLKKHLKKTNITLSYIPEKGERINLREKSNVSSGGEPTEITSELTENVKKLAVDAINAVPGLHQGAVDIVADLKSDIGYVLEINSKAQISMHTFPESGTAQDVPSAIIDYYFPETVNNKKINNSYFDFKSVLKPLENNLIKEVGIPSAPKLNYNAFKYTICGKVQRVGYRNWVVKKAGALQLNGFVQNIENGSVQIIVSGKKNNLEEFDKIISDTAPRKANVQDVTCEKYSRPVKLGFEIIRPNLTEKQVDRLIYENISLKKEYRKLLKKYNRVLKKYNSVLKSRAWKSIEFFRKLLGRS</sequence>